<evidence type="ECO:0000256" key="6">
    <source>
        <dbReference type="SAM" id="Phobius"/>
    </source>
</evidence>
<evidence type="ECO:0000313" key="8">
    <source>
        <dbReference type="EMBL" id="EFY09139.1"/>
    </source>
</evidence>
<name>E7FW69_ERYRH</name>
<gene>
    <name evidence="8" type="ORF">HMPREF0357_11246</name>
</gene>
<evidence type="ECO:0000313" key="9">
    <source>
        <dbReference type="Proteomes" id="UP000003028"/>
    </source>
</evidence>
<feature type="transmembrane region" description="Helical" evidence="6">
    <location>
        <begin position="196"/>
        <end position="219"/>
    </location>
</feature>
<keyword evidence="9" id="KW-1185">Reference proteome</keyword>
<dbReference type="GO" id="GO:0005886">
    <property type="term" value="C:plasma membrane"/>
    <property type="evidence" value="ECO:0007669"/>
    <property type="project" value="UniProtKB-SubCell"/>
</dbReference>
<dbReference type="SUPFAM" id="SSF109755">
    <property type="entry name" value="PhoU-like"/>
    <property type="match status" value="1"/>
</dbReference>
<evidence type="ECO:0000259" key="7">
    <source>
        <dbReference type="Pfam" id="PF01895"/>
    </source>
</evidence>
<dbReference type="PANTHER" id="PTHR10010:SF46">
    <property type="entry name" value="SODIUM-DEPENDENT PHOSPHATE TRANSPORT PROTEIN 2B"/>
    <property type="match status" value="1"/>
</dbReference>
<dbReference type="Pfam" id="PF02690">
    <property type="entry name" value="Na_Pi_cotrans"/>
    <property type="match status" value="2"/>
</dbReference>
<accession>E7FW69</accession>
<feature type="transmembrane region" description="Helical" evidence="6">
    <location>
        <begin position="26"/>
        <end position="46"/>
    </location>
</feature>
<keyword evidence="3 6" id="KW-0812">Transmembrane</keyword>
<organism evidence="8 9">
    <name type="scientific">Erysipelothrix rhusiopathiae ATCC 19414</name>
    <dbReference type="NCBI Taxonomy" id="525280"/>
    <lineage>
        <taxon>Bacteria</taxon>
        <taxon>Bacillati</taxon>
        <taxon>Bacillota</taxon>
        <taxon>Erysipelotrichia</taxon>
        <taxon>Erysipelotrichales</taxon>
        <taxon>Erysipelotrichaceae</taxon>
        <taxon>Erysipelothrix</taxon>
    </lineage>
</organism>
<proteinExistence type="predicted"/>
<evidence type="ECO:0000256" key="4">
    <source>
        <dbReference type="ARBA" id="ARBA00022989"/>
    </source>
</evidence>
<feature type="transmembrane region" description="Helical" evidence="6">
    <location>
        <begin position="305"/>
        <end position="329"/>
    </location>
</feature>
<dbReference type="AlphaFoldDB" id="E7FW69"/>
<feature type="transmembrane region" description="Helical" evidence="6">
    <location>
        <begin position="67"/>
        <end position="93"/>
    </location>
</feature>
<reference evidence="8" key="1">
    <citation type="submission" date="2011-01" db="EMBL/GenBank/DDBJ databases">
        <authorList>
            <person name="Muzny D."/>
            <person name="Qin X."/>
            <person name="Buhay C."/>
            <person name="Dugan-Rocha S."/>
            <person name="Ding Y."/>
            <person name="Chen G."/>
            <person name="Hawes A."/>
            <person name="Holder M."/>
            <person name="Jhangiani S."/>
            <person name="Johnson A."/>
            <person name="Khan Z."/>
            <person name="Li Z."/>
            <person name="Liu W."/>
            <person name="Liu X."/>
            <person name="Perez L."/>
            <person name="Shen H."/>
            <person name="Wang Q."/>
            <person name="Watt J."/>
            <person name="Xi L."/>
            <person name="Xin Y."/>
            <person name="Zhou J."/>
            <person name="Deng J."/>
            <person name="Jiang H."/>
            <person name="Liu Y."/>
            <person name="Qu J."/>
            <person name="Song X.-Z."/>
            <person name="Zhang L."/>
            <person name="Villasana D."/>
            <person name="Johnson A."/>
            <person name="Liu J."/>
            <person name="Liyanage D."/>
            <person name="Lorensuhewa L."/>
            <person name="Robinson T."/>
            <person name="Song A."/>
            <person name="Song B.-B."/>
            <person name="Dinh H."/>
            <person name="Thornton R."/>
            <person name="Coyle M."/>
            <person name="Francisco L."/>
            <person name="Jackson L."/>
            <person name="Javaid M."/>
            <person name="Korchina V."/>
            <person name="Kovar C."/>
            <person name="Mata R."/>
            <person name="Mathew T."/>
            <person name="Ngo R."/>
            <person name="Nguyen L."/>
            <person name="Nguyen N."/>
            <person name="Okwuonu G."/>
            <person name="Ongeri F."/>
            <person name="Pham C."/>
            <person name="Simmons D."/>
            <person name="Wilczek-Boney K."/>
            <person name="Hale W."/>
            <person name="Jakkamsetti A."/>
            <person name="Pham P."/>
            <person name="Ruth R."/>
            <person name="San Lucas F."/>
            <person name="Warren J."/>
            <person name="Zhang J."/>
            <person name="Zhao Z."/>
            <person name="Zhou C."/>
            <person name="Zhu D."/>
            <person name="Lee S."/>
            <person name="Bess C."/>
            <person name="Blankenburg K."/>
            <person name="Forbes L."/>
            <person name="Fu Q."/>
            <person name="Gubbala S."/>
            <person name="Hirani K."/>
            <person name="Jayaseelan J.C."/>
            <person name="Lara F."/>
            <person name="Munidasa M."/>
            <person name="Palculict T."/>
            <person name="Patil S."/>
            <person name="Pu L.-L."/>
            <person name="Saada N."/>
            <person name="Tang L."/>
            <person name="Weissenberger G."/>
            <person name="Zhu Y."/>
            <person name="Hemphill L."/>
            <person name="Shang Y."/>
            <person name="Youmans B."/>
            <person name="Ayvaz T."/>
            <person name="Ross M."/>
            <person name="Santibanez J."/>
            <person name="Aqrawi P."/>
            <person name="Gross S."/>
            <person name="Joshi V."/>
            <person name="Fowler G."/>
            <person name="Nazareth L."/>
            <person name="Reid J."/>
            <person name="Worley K."/>
            <person name="Petrosino J."/>
            <person name="Highlander S."/>
            <person name="Gibbs R."/>
        </authorList>
    </citation>
    <scope>NUCLEOTIDE SEQUENCE [LARGE SCALE GENOMIC DNA]</scope>
    <source>
        <strain evidence="8">ATCC 19414</strain>
    </source>
</reference>
<feature type="transmembrane region" description="Helical" evidence="6">
    <location>
        <begin position="263"/>
        <end position="285"/>
    </location>
</feature>
<dbReference type="Proteomes" id="UP000003028">
    <property type="component" value="Unassembled WGS sequence"/>
</dbReference>
<feature type="transmembrane region" description="Helical" evidence="6">
    <location>
        <begin position="131"/>
        <end position="148"/>
    </location>
</feature>
<feature type="domain" description="PhoU" evidence="7">
    <location>
        <begin position="475"/>
        <end position="560"/>
    </location>
</feature>
<evidence type="ECO:0000256" key="3">
    <source>
        <dbReference type="ARBA" id="ARBA00022692"/>
    </source>
</evidence>
<comment type="caution">
    <text evidence="8">The sequence shown here is derived from an EMBL/GenBank/DDBJ whole genome shotgun (WGS) entry which is preliminary data.</text>
</comment>
<feature type="transmembrane region" description="Helical" evidence="6">
    <location>
        <begin position="154"/>
        <end position="171"/>
    </location>
</feature>
<dbReference type="GO" id="GO:0005436">
    <property type="term" value="F:sodium:phosphate symporter activity"/>
    <property type="evidence" value="ECO:0007669"/>
    <property type="project" value="InterPro"/>
</dbReference>
<dbReference type="STRING" id="1648.A2I91_03740"/>
<dbReference type="PANTHER" id="PTHR10010">
    <property type="entry name" value="SOLUTE CARRIER FAMILY 34 SODIUM PHOSPHATE , MEMBER 2-RELATED"/>
    <property type="match status" value="1"/>
</dbReference>
<feature type="transmembrane region" description="Helical" evidence="6">
    <location>
        <begin position="105"/>
        <end position="124"/>
    </location>
</feature>
<evidence type="ECO:0000256" key="5">
    <source>
        <dbReference type="ARBA" id="ARBA00023136"/>
    </source>
</evidence>
<dbReference type="GO" id="GO:0044341">
    <property type="term" value="P:sodium-dependent phosphate transport"/>
    <property type="evidence" value="ECO:0007669"/>
    <property type="project" value="InterPro"/>
</dbReference>
<keyword evidence="4 6" id="KW-1133">Transmembrane helix</keyword>
<dbReference type="Pfam" id="PF01895">
    <property type="entry name" value="PhoU"/>
    <property type="match status" value="2"/>
</dbReference>
<protein>
    <submittedName>
        <fullName evidence="8">Na/Pi-cotransporter II-like protein</fullName>
    </submittedName>
</protein>
<feature type="domain" description="PhoU" evidence="7">
    <location>
        <begin position="369"/>
        <end position="454"/>
    </location>
</feature>
<dbReference type="InterPro" id="IPR003841">
    <property type="entry name" value="Na/Pi_transpt"/>
</dbReference>
<dbReference type="InterPro" id="IPR038078">
    <property type="entry name" value="PhoU-like_sf"/>
</dbReference>
<keyword evidence="5 6" id="KW-0472">Membrane</keyword>
<evidence type="ECO:0000256" key="2">
    <source>
        <dbReference type="ARBA" id="ARBA00022475"/>
    </source>
</evidence>
<dbReference type="Gene3D" id="1.20.58.220">
    <property type="entry name" value="Phosphate transport system protein phou homolog 2, domain 2"/>
    <property type="match status" value="1"/>
</dbReference>
<evidence type="ECO:0000256" key="1">
    <source>
        <dbReference type="ARBA" id="ARBA00004651"/>
    </source>
</evidence>
<feature type="transmembrane region" description="Helical" evidence="6">
    <location>
        <begin position="231"/>
        <end position="251"/>
    </location>
</feature>
<dbReference type="NCBIfam" id="NF037997">
    <property type="entry name" value="Na_Pi_symport"/>
    <property type="match status" value="1"/>
</dbReference>
<dbReference type="InterPro" id="IPR026022">
    <property type="entry name" value="PhoU_dom"/>
</dbReference>
<dbReference type="EMBL" id="ACLK02000002">
    <property type="protein sequence ID" value="EFY09139.1"/>
    <property type="molecule type" value="Genomic_DNA"/>
</dbReference>
<comment type="subcellular location">
    <subcellularLocation>
        <location evidence="1">Cell membrane</location>
        <topology evidence="1">Multi-pass membrane protein</topology>
    </subcellularLocation>
</comment>
<sequence length="579" mass="64882">MWMVEFYKWRHTMQLLAAQSQSIMDLGIHVILGGFGLFMLGINLLGDGFKKVAGNRMRDYIDKYTSNLFSAILVGALITGIMQSSSAATVISISLVRAGLMRLDQAIGISLGANIGTTVTAIIVGLNIDEMGYFFLFIGAMMVLFASRRDIKNYGQVVLAFGLTFVGLQIMSEKLMLIQQMPFFEALMVQLSDHPWFAMLGGTVLTGIINSSSATIAVVQKIYGNGGMSMVAATAFVFGSNIGTTVTALFASMGGSIATRRAGLFHTMFNVIGAVLMMLFVTPYSQFILKINAFMGGTDAMAVGIAHFVFNLFFAILVIPFVPAFIRLLKILIPGEDKIRSREKLKPLDREIIHTYPEGALQLAKARTTKMGDLVLEAVDASHAYLHSKDDEDYEIVMQLEGMVNQLDTELTEYLLEIMKHSNSDSHIADTYTKYLEVIKNYERMSDLSTNLVEFYRMVFENRENFSEDALHDLDTMYKLLMDMMRRSLKIFDTEDLTRFEALIRDEEYLDLIEDKYREKHFQRMAEGICDEKVASSIFIDVLGILERIGDHGVNVSRYVHSAVGVHENREEVILKSNN</sequence>
<keyword evidence="2" id="KW-1003">Cell membrane</keyword>